<comment type="caution">
    <text evidence="3">The sequence shown here is derived from an EMBL/GenBank/DDBJ whole genome shotgun (WGS) entry which is preliminary data.</text>
</comment>
<dbReference type="InterPro" id="IPR036404">
    <property type="entry name" value="Jacalin-like_lectin_dom_sf"/>
</dbReference>
<evidence type="ECO:0000313" key="3">
    <source>
        <dbReference type="EMBL" id="KAJ4765566.1"/>
    </source>
</evidence>
<dbReference type="Pfam" id="PF01419">
    <property type="entry name" value="Jacalin"/>
    <property type="match status" value="1"/>
</dbReference>
<accession>A0AAV8DGP1</accession>
<keyword evidence="4" id="KW-1185">Reference proteome</keyword>
<dbReference type="PROSITE" id="PS51752">
    <property type="entry name" value="JACALIN_LECTIN"/>
    <property type="match status" value="1"/>
</dbReference>
<dbReference type="PANTHER" id="PTHR46506">
    <property type="entry name" value="OS05G0143600 PROTEIN"/>
    <property type="match status" value="1"/>
</dbReference>
<evidence type="ECO:0000256" key="1">
    <source>
        <dbReference type="ARBA" id="ARBA00022734"/>
    </source>
</evidence>
<proteinExistence type="predicted"/>
<protein>
    <submittedName>
        <fullName evidence="3">Mannose-binding lectin superfamily protein</fullName>
    </submittedName>
</protein>
<dbReference type="AlphaFoldDB" id="A0AAV8DGP1"/>
<organism evidence="3 4">
    <name type="scientific">Rhynchospora pubera</name>
    <dbReference type="NCBI Taxonomy" id="906938"/>
    <lineage>
        <taxon>Eukaryota</taxon>
        <taxon>Viridiplantae</taxon>
        <taxon>Streptophyta</taxon>
        <taxon>Embryophyta</taxon>
        <taxon>Tracheophyta</taxon>
        <taxon>Spermatophyta</taxon>
        <taxon>Magnoliopsida</taxon>
        <taxon>Liliopsida</taxon>
        <taxon>Poales</taxon>
        <taxon>Cyperaceae</taxon>
        <taxon>Cyperoideae</taxon>
        <taxon>Rhynchosporeae</taxon>
        <taxon>Rhynchospora</taxon>
    </lineage>
</organism>
<evidence type="ECO:0000259" key="2">
    <source>
        <dbReference type="PROSITE" id="PS51752"/>
    </source>
</evidence>
<keyword evidence="1" id="KW-0430">Lectin</keyword>
<dbReference type="InterPro" id="IPR001229">
    <property type="entry name" value="Jacalin-like_lectin_dom"/>
</dbReference>
<dbReference type="SUPFAM" id="SSF51101">
    <property type="entry name" value="Mannose-binding lectins"/>
    <property type="match status" value="1"/>
</dbReference>
<sequence>MDITGVTRIVMISIRHGATIDAMSINLQINEYITNVRGHIAPWGNTLQVRSLTFATNLNTYGPYGTQEGVPFKLPAVGDRVVGFFARAGPVGRWIPVSQVSGPNQRLRSGAATFLEHDSGDQ</sequence>
<dbReference type="EMBL" id="JAMFTS010000004">
    <property type="protein sequence ID" value="KAJ4765566.1"/>
    <property type="molecule type" value="Genomic_DNA"/>
</dbReference>
<reference evidence="3" key="1">
    <citation type="submission" date="2022-08" db="EMBL/GenBank/DDBJ databases">
        <authorList>
            <person name="Marques A."/>
        </authorList>
    </citation>
    <scope>NUCLEOTIDE SEQUENCE</scope>
    <source>
        <strain evidence="3">RhyPub2mFocal</strain>
        <tissue evidence="3">Leaves</tissue>
    </source>
</reference>
<evidence type="ECO:0000313" key="4">
    <source>
        <dbReference type="Proteomes" id="UP001140206"/>
    </source>
</evidence>
<feature type="domain" description="Jacalin-type lectin" evidence="2">
    <location>
        <begin position="1"/>
        <end position="101"/>
    </location>
</feature>
<dbReference type="Gene3D" id="2.100.10.30">
    <property type="entry name" value="Jacalin-like lectin domain"/>
    <property type="match status" value="1"/>
</dbReference>
<name>A0AAV8DGP1_9POAL</name>
<gene>
    <name evidence="3" type="ORF">LUZ62_075941</name>
</gene>
<dbReference type="Proteomes" id="UP001140206">
    <property type="component" value="Chromosome 4"/>
</dbReference>
<dbReference type="GO" id="GO:0030246">
    <property type="term" value="F:carbohydrate binding"/>
    <property type="evidence" value="ECO:0007669"/>
    <property type="project" value="UniProtKB-KW"/>
</dbReference>